<organism evidence="1 2">
    <name type="scientific">Terrimonas ginsenosidimutans</name>
    <dbReference type="NCBI Taxonomy" id="2908004"/>
    <lineage>
        <taxon>Bacteria</taxon>
        <taxon>Pseudomonadati</taxon>
        <taxon>Bacteroidota</taxon>
        <taxon>Chitinophagia</taxon>
        <taxon>Chitinophagales</taxon>
        <taxon>Chitinophagaceae</taxon>
        <taxon>Terrimonas</taxon>
    </lineage>
</organism>
<comment type="caution">
    <text evidence="1">The sequence shown here is derived from an EMBL/GenBank/DDBJ whole genome shotgun (WGS) entry which is preliminary data.</text>
</comment>
<accession>A0ABS9L098</accession>
<reference evidence="1" key="1">
    <citation type="submission" date="2022-01" db="EMBL/GenBank/DDBJ databases">
        <authorList>
            <person name="Jo J.-H."/>
            <person name="Im W.-T."/>
        </authorList>
    </citation>
    <scope>NUCLEOTIDE SEQUENCE</scope>
    <source>
        <strain evidence="1">NA20</strain>
    </source>
</reference>
<name>A0ABS9L098_9BACT</name>
<keyword evidence="2" id="KW-1185">Reference proteome</keyword>
<evidence type="ECO:0000313" key="2">
    <source>
        <dbReference type="Proteomes" id="UP001165367"/>
    </source>
</evidence>
<dbReference type="Proteomes" id="UP001165367">
    <property type="component" value="Unassembled WGS sequence"/>
</dbReference>
<sequence length="122" mass="13986">MGYFDSLIAFMQKLPGMGHSIAKGRTDSGLWWIKFQLDIDHPLSWRVVQELAFVVNYISVEERLPTAFYPVSPPPYLNGGAREFLSWVIESTTPDFTPNDLAQWLEGRLPAPVDDLTQWEEE</sequence>
<dbReference type="RefSeq" id="WP_237877056.1">
    <property type="nucleotide sequence ID" value="NZ_JAKLTR010000030.1"/>
</dbReference>
<evidence type="ECO:0000313" key="1">
    <source>
        <dbReference type="EMBL" id="MCG2618011.1"/>
    </source>
</evidence>
<protein>
    <submittedName>
        <fullName evidence="1">Uncharacterized protein</fullName>
    </submittedName>
</protein>
<gene>
    <name evidence="1" type="ORF">LZZ85_27155</name>
</gene>
<dbReference type="EMBL" id="JAKLTR010000030">
    <property type="protein sequence ID" value="MCG2618011.1"/>
    <property type="molecule type" value="Genomic_DNA"/>
</dbReference>
<proteinExistence type="predicted"/>